<dbReference type="Pfam" id="PF02009">
    <property type="entry name" value="RIFIN"/>
    <property type="match status" value="2"/>
</dbReference>
<keyword evidence="1" id="KW-0812">Transmembrane</keyword>
<proteinExistence type="predicted"/>
<keyword evidence="1" id="KW-0472">Membrane</keyword>
<name>A0A060RM01_PLARE</name>
<evidence type="ECO:0000256" key="2">
    <source>
        <dbReference type="SAM" id="SignalP"/>
    </source>
</evidence>
<sequence length="327" mass="37704">MKDHYINILLFALPLNILVISCHVNDQSNYNIHKRRPNSQLTKSHRTLCECDLYMPNYDNDPEMKFVMENFNKQTEQRFHEYDERMQSKRMQCKDRCNKEIQKIILKDKLEKQMTQQLTTLETKIDTDDIPTCICEKSMTDKVEKGCLQCGGILGTAAPGFGLIGGNFVHAAAQSAAMEVFISETIRDLKDIPHIMKLFGEKEIAQFVTPEVFGKQMNLVIPLKEAINNACKCPKMNTNLLCNSFETGFAQTLPRRIETALEYGEHFANETWTTATTPNAFLSNPYIASSIAIMIIVSILLVIYLILRYRRKKKMKRKLQYIKLLEE</sequence>
<reference evidence="3" key="1">
    <citation type="submission" date="2014-01" db="EMBL/GenBank/DDBJ databases">
        <authorList>
            <person name="Aslett M."/>
        </authorList>
    </citation>
    <scope>NUCLEOTIDE SEQUENCE</scope>
    <source>
        <strain evidence="3">CDC</strain>
    </source>
</reference>
<evidence type="ECO:0000256" key="1">
    <source>
        <dbReference type="SAM" id="Phobius"/>
    </source>
</evidence>
<dbReference type="PROSITE" id="PS51257">
    <property type="entry name" value="PROKAR_LIPOPROTEIN"/>
    <property type="match status" value="1"/>
</dbReference>
<keyword evidence="4" id="KW-1185">Reference proteome</keyword>
<reference evidence="3" key="2">
    <citation type="submission" date="2014-05" db="EMBL/GenBank/DDBJ databases">
        <title>The genome sequences of chimpanzee malaria parasites reveal the path to human adaptation.</title>
        <authorList>
            <person name="Otto T.D."/>
            <person name="Rayner J.C."/>
            <person name="Boehme U."/>
            <person name="Pain A."/>
            <person name="Spottiswoode N."/>
            <person name="Sanders M."/>
            <person name="Quail M."/>
            <person name="Ollomo B."/>
            <person name="Renaud F."/>
            <person name="Thomas A.W."/>
            <person name="Prugnolle F."/>
            <person name="Conway D.J."/>
            <person name="Newbold C."/>
            <person name="Berriman M."/>
        </authorList>
    </citation>
    <scope>NUCLEOTIDE SEQUENCE [LARGE SCALE GENOMIC DNA]</scope>
    <source>
        <strain evidence="3">CDC</strain>
    </source>
</reference>
<evidence type="ECO:0000313" key="3">
    <source>
        <dbReference type="EMBL" id="CDO61663.1"/>
    </source>
</evidence>
<protein>
    <submittedName>
        <fullName evidence="3">Rifin</fullName>
    </submittedName>
</protein>
<feature type="transmembrane region" description="Helical" evidence="1">
    <location>
        <begin position="286"/>
        <end position="307"/>
    </location>
</feature>
<dbReference type="Proteomes" id="UP000027581">
    <property type="component" value="Unassembled WGS sequence"/>
</dbReference>
<dbReference type="EMBL" id="HG810461">
    <property type="protein sequence ID" value="CDO61663.1"/>
    <property type="molecule type" value="Genomic_DNA"/>
</dbReference>
<keyword evidence="1" id="KW-1133">Transmembrane helix</keyword>
<dbReference type="InterPro" id="IPR006373">
    <property type="entry name" value="VSA_Rifin"/>
</dbReference>
<dbReference type="VEuPathDB" id="PlasmoDB:PRCDC_0029900"/>
<dbReference type="AlphaFoldDB" id="A0A060RM01"/>
<dbReference type="NCBIfam" id="TIGR01477">
    <property type="entry name" value="RIFIN"/>
    <property type="match status" value="1"/>
</dbReference>
<dbReference type="PhylomeDB" id="A0A060RM01"/>
<keyword evidence="2" id="KW-0732">Signal</keyword>
<dbReference type="InterPro" id="IPR011992">
    <property type="entry name" value="EF-hand-dom_pair"/>
</dbReference>
<feature type="chain" id="PRO_5001586589" evidence="2">
    <location>
        <begin position="23"/>
        <end position="327"/>
    </location>
</feature>
<evidence type="ECO:0000313" key="4">
    <source>
        <dbReference type="Proteomes" id="UP000027581"/>
    </source>
</evidence>
<dbReference type="SUPFAM" id="SSF47473">
    <property type="entry name" value="EF-hand"/>
    <property type="match status" value="1"/>
</dbReference>
<gene>
    <name evidence="3" type="primary">RIF</name>
    <name evidence="3" type="ORF">PRCDC_0029900</name>
</gene>
<feature type="signal peptide" evidence="2">
    <location>
        <begin position="1"/>
        <end position="22"/>
    </location>
</feature>
<accession>A0A060RM01</accession>
<organism evidence="3 4">
    <name type="scientific">Plasmodium reichenowi</name>
    <dbReference type="NCBI Taxonomy" id="5854"/>
    <lineage>
        <taxon>Eukaryota</taxon>
        <taxon>Sar</taxon>
        <taxon>Alveolata</taxon>
        <taxon>Apicomplexa</taxon>
        <taxon>Aconoidasida</taxon>
        <taxon>Haemosporida</taxon>
        <taxon>Plasmodiidae</taxon>
        <taxon>Plasmodium</taxon>
        <taxon>Plasmodium (Laverania)</taxon>
    </lineage>
</organism>
<dbReference type="VEuPathDB" id="PlasmoDB:PRG01_0010300"/>